<dbReference type="AlphaFoldDB" id="A0A367K4A3"/>
<dbReference type="GO" id="GO:0015743">
    <property type="term" value="P:malate transport"/>
    <property type="evidence" value="ECO:0007669"/>
    <property type="project" value="InterPro"/>
</dbReference>
<keyword evidence="3 6" id="KW-1133">Transmembrane helix</keyword>
<comment type="subcellular location">
    <subcellularLocation>
        <location evidence="1">Membrane</location>
        <topology evidence="1">Multi-pass membrane protein</topology>
    </subcellularLocation>
</comment>
<reference evidence="7 8" key="1">
    <citation type="journal article" date="2018" name="G3 (Bethesda)">
        <title>Phylogenetic and Phylogenomic Definition of Rhizopus Species.</title>
        <authorList>
            <person name="Gryganskyi A.P."/>
            <person name="Golan J."/>
            <person name="Dolatabadi S."/>
            <person name="Mondo S."/>
            <person name="Robb S."/>
            <person name="Idnurm A."/>
            <person name="Muszewska A."/>
            <person name="Steczkiewicz K."/>
            <person name="Masonjones S."/>
            <person name="Liao H.L."/>
            <person name="Gajdeczka M.T."/>
            <person name="Anike F."/>
            <person name="Vuek A."/>
            <person name="Anishchenko I.M."/>
            <person name="Voigt K."/>
            <person name="de Hoog G.S."/>
            <person name="Smith M.E."/>
            <person name="Heitman J."/>
            <person name="Vilgalys R."/>
            <person name="Stajich J.E."/>
        </authorList>
    </citation>
    <scope>NUCLEOTIDE SEQUENCE [LARGE SCALE GENOMIC DNA]</scope>
    <source>
        <strain evidence="7 8">CBS 357.93</strain>
    </source>
</reference>
<keyword evidence="5" id="KW-0175">Coiled coil</keyword>
<evidence type="ECO:0000313" key="8">
    <source>
        <dbReference type="Proteomes" id="UP000252139"/>
    </source>
</evidence>
<evidence type="ECO:0000313" key="7">
    <source>
        <dbReference type="EMBL" id="RCH97092.1"/>
    </source>
</evidence>
<dbReference type="PANTHER" id="PTHR47804:SF3">
    <property type="entry name" value="PROTEIN BRE4"/>
    <property type="match status" value="1"/>
</dbReference>
<evidence type="ECO:0000256" key="5">
    <source>
        <dbReference type="SAM" id="Coils"/>
    </source>
</evidence>
<dbReference type="Gene3D" id="1.20.5.170">
    <property type="match status" value="1"/>
</dbReference>
<dbReference type="Pfam" id="PF11744">
    <property type="entry name" value="ALMT"/>
    <property type="match status" value="1"/>
</dbReference>
<feature type="transmembrane region" description="Helical" evidence="6">
    <location>
        <begin position="40"/>
        <end position="60"/>
    </location>
</feature>
<accession>A0A367K4A3</accession>
<dbReference type="EMBL" id="PJQL01000308">
    <property type="protein sequence ID" value="RCH97092.1"/>
    <property type="molecule type" value="Genomic_DNA"/>
</dbReference>
<dbReference type="GO" id="GO:0016020">
    <property type="term" value="C:membrane"/>
    <property type="evidence" value="ECO:0007669"/>
    <property type="project" value="UniProtKB-SubCell"/>
</dbReference>
<keyword evidence="2 6" id="KW-0812">Transmembrane</keyword>
<dbReference type="InterPro" id="IPR019357">
    <property type="entry name" value="SCOC"/>
</dbReference>
<proteinExistence type="predicted"/>
<comment type="caution">
    <text evidence="7">The sequence shown here is derived from an EMBL/GenBank/DDBJ whole genome shotgun (WGS) entry which is preliminary data.</text>
</comment>
<dbReference type="Proteomes" id="UP000252139">
    <property type="component" value="Unassembled WGS sequence"/>
</dbReference>
<evidence type="ECO:0000256" key="4">
    <source>
        <dbReference type="ARBA" id="ARBA00023136"/>
    </source>
</evidence>
<evidence type="ECO:0000256" key="1">
    <source>
        <dbReference type="ARBA" id="ARBA00004141"/>
    </source>
</evidence>
<organism evidence="7 8">
    <name type="scientific">Rhizopus azygosporus</name>
    <name type="common">Rhizopus microsporus var. azygosporus</name>
    <dbReference type="NCBI Taxonomy" id="86630"/>
    <lineage>
        <taxon>Eukaryota</taxon>
        <taxon>Fungi</taxon>
        <taxon>Fungi incertae sedis</taxon>
        <taxon>Mucoromycota</taxon>
        <taxon>Mucoromycotina</taxon>
        <taxon>Mucoromycetes</taxon>
        <taxon>Mucorales</taxon>
        <taxon>Mucorineae</taxon>
        <taxon>Rhizopodaceae</taxon>
        <taxon>Rhizopus</taxon>
    </lineage>
</organism>
<sequence>STYNKVGIVCLTTYEVVALSRFASPPLNETIAETVWKRTLTLIVGVCVALLLNSLVWPFVARHMVRKSIGACLAQLEDYYIFIMGSYLYHDPRSIPSTEDIVKGEKMESKIQKAIDACSVLLELTDNEPRIRGPFPKAFYKEIIICMRNLLDRMLSTRIALIKMPLVVKHDVCAKEYHTERHDMLGLDLTTIIEMTESAFEDLDTIVDNEEREELVRRVLELQGQLKGMINKVDAARNEHQSLLKENQLLQKYINNSLTSTAVFGATNGAVNSNNISLRQTDASSPH</sequence>
<keyword evidence="8" id="KW-1185">Reference proteome</keyword>
<feature type="coiled-coil region" evidence="5">
    <location>
        <begin position="212"/>
        <end position="253"/>
    </location>
</feature>
<evidence type="ECO:0000256" key="6">
    <source>
        <dbReference type="SAM" id="Phobius"/>
    </source>
</evidence>
<dbReference type="OrthoDB" id="2163284at2759"/>
<dbReference type="PANTHER" id="PTHR47804">
    <property type="entry name" value="60S RIBOSOMAL PROTEIN L19"/>
    <property type="match status" value="1"/>
</dbReference>
<dbReference type="InterPro" id="IPR020966">
    <property type="entry name" value="ALMT"/>
</dbReference>
<name>A0A367K4A3_RHIAZ</name>
<keyword evidence="4 6" id="KW-0472">Membrane</keyword>
<dbReference type="Pfam" id="PF10224">
    <property type="entry name" value="DUF2205"/>
    <property type="match status" value="1"/>
</dbReference>
<protein>
    <submittedName>
        <fullName evidence="7">Uncharacterized protein</fullName>
    </submittedName>
</protein>
<evidence type="ECO:0000256" key="3">
    <source>
        <dbReference type="ARBA" id="ARBA00022989"/>
    </source>
</evidence>
<gene>
    <name evidence="7" type="ORF">CU097_000677</name>
</gene>
<evidence type="ECO:0000256" key="2">
    <source>
        <dbReference type="ARBA" id="ARBA00022692"/>
    </source>
</evidence>
<feature type="non-terminal residue" evidence="7">
    <location>
        <position position="1"/>
    </location>
</feature>
<dbReference type="STRING" id="86630.A0A367K4A3"/>
<dbReference type="InterPro" id="IPR052430">
    <property type="entry name" value="IVT-Associated"/>
</dbReference>